<dbReference type="AlphaFoldDB" id="D2UZE6"/>
<protein>
    <submittedName>
        <fullName evidence="2">Predicted protein</fullName>
    </submittedName>
</protein>
<evidence type="ECO:0000313" key="2">
    <source>
        <dbReference type="EMBL" id="EFC50134.1"/>
    </source>
</evidence>
<gene>
    <name evidence="2" type="ORF">NAEGRDRAFT_61909</name>
</gene>
<dbReference type="OMA" id="GQERNQY"/>
<dbReference type="GeneID" id="8855332"/>
<evidence type="ECO:0000256" key="1">
    <source>
        <dbReference type="SAM" id="MobiDB-lite"/>
    </source>
</evidence>
<accession>D2UZE6</accession>
<proteinExistence type="predicted"/>
<reference evidence="2 3" key="1">
    <citation type="journal article" date="2010" name="Cell">
        <title>The genome of Naegleria gruberi illuminates early eukaryotic versatility.</title>
        <authorList>
            <person name="Fritz-Laylin L.K."/>
            <person name="Prochnik S.E."/>
            <person name="Ginger M.L."/>
            <person name="Dacks J.B."/>
            <person name="Carpenter M.L."/>
            <person name="Field M.C."/>
            <person name="Kuo A."/>
            <person name="Paredez A."/>
            <person name="Chapman J."/>
            <person name="Pham J."/>
            <person name="Shu S."/>
            <person name="Neupane R."/>
            <person name="Cipriano M."/>
            <person name="Mancuso J."/>
            <person name="Tu H."/>
            <person name="Salamov A."/>
            <person name="Lindquist E."/>
            <person name="Shapiro H."/>
            <person name="Lucas S."/>
            <person name="Grigoriev I.V."/>
            <person name="Cande W.Z."/>
            <person name="Fulton C."/>
            <person name="Rokhsar D.S."/>
            <person name="Dawson S.C."/>
        </authorList>
    </citation>
    <scope>NUCLEOTIDE SEQUENCE [LARGE SCALE GENOMIC DNA]</scope>
    <source>
        <strain evidence="2 3">NEG-M</strain>
    </source>
</reference>
<organism evidence="3">
    <name type="scientific">Naegleria gruberi</name>
    <name type="common">Amoeba</name>
    <dbReference type="NCBI Taxonomy" id="5762"/>
    <lineage>
        <taxon>Eukaryota</taxon>
        <taxon>Discoba</taxon>
        <taxon>Heterolobosea</taxon>
        <taxon>Tetramitia</taxon>
        <taxon>Eutetramitia</taxon>
        <taxon>Vahlkampfiidae</taxon>
        <taxon>Naegleria</taxon>
    </lineage>
</organism>
<name>D2UZE6_NAEGR</name>
<dbReference type="Proteomes" id="UP000006671">
    <property type="component" value="Unassembled WGS sequence"/>
</dbReference>
<dbReference type="OrthoDB" id="10260576at2759"/>
<dbReference type="EMBL" id="GG738846">
    <property type="protein sequence ID" value="EFC50134.1"/>
    <property type="molecule type" value="Genomic_DNA"/>
</dbReference>
<evidence type="ECO:0000313" key="3">
    <source>
        <dbReference type="Proteomes" id="UP000006671"/>
    </source>
</evidence>
<sequence>MGRRPNIQHTEKQLLQHKVNVLSKIGQERNQYGYSRFKERDLCDAEKPSMYLRYKHLYNNDMAQEEDDIFKNSIDSKDSFLNEINDKKQEEEQDDFFIDPETVSKKKQKKLSKMKFKQCEEKRFTSSDGEVISFDTNTEKSKKRRREYGEHVMTPSIELQRKLDPKHFKENVNFIPIPEKSNRLLKKKKIQNVNTNKEQVNHDDSNDE</sequence>
<keyword evidence="3" id="KW-1185">Reference proteome</keyword>
<dbReference type="VEuPathDB" id="AmoebaDB:NAEGRDRAFT_61909"/>
<dbReference type="KEGG" id="ngr:NAEGRDRAFT_61909"/>
<feature type="region of interest" description="Disordered" evidence="1">
    <location>
        <begin position="136"/>
        <end position="157"/>
    </location>
</feature>
<dbReference type="InParanoid" id="D2UZE6"/>
<dbReference type="RefSeq" id="XP_002682878.1">
    <property type="nucleotide sequence ID" value="XM_002682832.1"/>
</dbReference>